<evidence type="ECO:0000256" key="4">
    <source>
        <dbReference type="ARBA" id="ARBA00023136"/>
    </source>
</evidence>
<evidence type="ECO:0000256" key="5">
    <source>
        <dbReference type="SAM" id="MobiDB-lite"/>
    </source>
</evidence>
<feature type="region of interest" description="Disordered" evidence="5">
    <location>
        <begin position="24"/>
        <end position="43"/>
    </location>
</feature>
<feature type="transmembrane region" description="Helical" evidence="6">
    <location>
        <begin position="51"/>
        <end position="70"/>
    </location>
</feature>
<feature type="transmembrane region" description="Helical" evidence="6">
    <location>
        <begin position="243"/>
        <end position="263"/>
    </location>
</feature>
<comment type="caution">
    <text evidence="8">The sequence shown here is derived from an EMBL/GenBank/DDBJ whole genome shotgun (WGS) entry which is preliminary data.</text>
</comment>
<dbReference type="PANTHER" id="PTHR23507">
    <property type="entry name" value="ZGC:174356"/>
    <property type="match status" value="1"/>
</dbReference>
<keyword evidence="9" id="KW-1185">Reference proteome</keyword>
<dbReference type="Proteomes" id="UP001433268">
    <property type="component" value="Unassembled WGS sequence"/>
</dbReference>
<dbReference type="PROSITE" id="PS50850">
    <property type="entry name" value="MFS"/>
    <property type="match status" value="1"/>
</dbReference>
<evidence type="ECO:0000256" key="3">
    <source>
        <dbReference type="ARBA" id="ARBA00022989"/>
    </source>
</evidence>
<dbReference type="Pfam" id="PF07690">
    <property type="entry name" value="MFS_1"/>
    <property type="match status" value="1"/>
</dbReference>
<protein>
    <submittedName>
        <fullName evidence="8">MFS general substrate transporter</fullName>
    </submittedName>
</protein>
<feature type="domain" description="Major facilitator superfamily (MFS) profile" evidence="7">
    <location>
        <begin position="48"/>
        <end position="506"/>
    </location>
</feature>
<evidence type="ECO:0000256" key="1">
    <source>
        <dbReference type="ARBA" id="ARBA00004141"/>
    </source>
</evidence>
<evidence type="ECO:0000256" key="6">
    <source>
        <dbReference type="SAM" id="Phobius"/>
    </source>
</evidence>
<comment type="subcellular location">
    <subcellularLocation>
        <location evidence="1">Membrane</location>
        <topology evidence="1">Multi-pass membrane protein</topology>
    </subcellularLocation>
</comment>
<dbReference type="RefSeq" id="XP_066670608.1">
    <property type="nucleotide sequence ID" value="XM_066806990.1"/>
</dbReference>
<dbReference type="InterPro" id="IPR011701">
    <property type="entry name" value="MFS"/>
</dbReference>
<gene>
    <name evidence="8" type="ORF">PG997_002675</name>
</gene>
<accession>A0ABR1WX25</accession>
<keyword evidence="2 6" id="KW-0812">Transmembrane</keyword>
<dbReference type="EMBL" id="JAQQWN010000004">
    <property type="protein sequence ID" value="KAK8087714.1"/>
    <property type="molecule type" value="Genomic_DNA"/>
</dbReference>
<feature type="transmembrane region" description="Helical" evidence="6">
    <location>
        <begin position="315"/>
        <end position="340"/>
    </location>
</feature>
<reference evidence="8 9" key="1">
    <citation type="submission" date="2023-01" db="EMBL/GenBank/DDBJ databases">
        <title>Analysis of 21 Apiospora genomes using comparative genomics revels a genus with tremendous synthesis potential of carbohydrate active enzymes and secondary metabolites.</title>
        <authorList>
            <person name="Sorensen T."/>
        </authorList>
    </citation>
    <scope>NUCLEOTIDE SEQUENCE [LARGE SCALE GENOMIC DNA]</scope>
    <source>
        <strain evidence="8 9">CBS 114990</strain>
    </source>
</reference>
<feature type="transmembrane region" description="Helical" evidence="6">
    <location>
        <begin position="346"/>
        <end position="370"/>
    </location>
</feature>
<feature type="transmembrane region" description="Helical" evidence="6">
    <location>
        <begin position="121"/>
        <end position="138"/>
    </location>
</feature>
<dbReference type="PANTHER" id="PTHR23507:SF1">
    <property type="entry name" value="FI18259P1-RELATED"/>
    <property type="match status" value="1"/>
</dbReference>
<keyword evidence="3 6" id="KW-1133">Transmembrane helix</keyword>
<feature type="transmembrane region" description="Helical" evidence="6">
    <location>
        <begin position="480"/>
        <end position="503"/>
    </location>
</feature>
<sequence length="506" mass="53771">MTTKGPELGHSVVLVAVDEETNAERRPLLSRGSSDTPPSSTSLARTPRLQVYLLFAVVAGLDSTIFMLSLPLTRVYESITCYQWYAVEQPGVYPDPNTVPEDMCKIGPVQEKLALIRGLEFFFMAAPGMLTAIPYGMLADQWGRRPVLRLCVLGLVAAVTEVLLVCQLWRFIPLQFVWLGWLLTFVGGGAAVLNSTVFAMLAEMVEEKDRATVFLQLNIAILTAQLISTPTTAALMARFGTTVPIVFGFSVGILSSLLALLVPETKSSRPVCKPSEVLDVGVAPSEPLPENGKPGTLSIIFQTLSKVGSLFRSPALLALLGTLFIDTFTSTTSVFVVQYISAKFALTIAAAGSLITIKAVVAIVFFLVLVPAAKSSLQERWHLSSKTTDLWLARAMIACSPAGLVLMALSPNLVVMAAGMVLVALSGGSTSPVRSVSTGLVDPSQLSLLYGVINVTQGAATLVAAPLLSELFGTGLRWGAGWVALPFAVAAALSVVSCLAIWLTKP</sequence>
<feature type="compositionally biased region" description="Polar residues" evidence="5">
    <location>
        <begin position="31"/>
        <end position="43"/>
    </location>
</feature>
<evidence type="ECO:0000313" key="8">
    <source>
        <dbReference type="EMBL" id="KAK8087714.1"/>
    </source>
</evidence>
<dbReference type="InterPro" id="IPR020846">
    <property type="entry name" value="MFS_dom"/>
</dbReference>
<keyword evidence="4 6" id="KW-0472">Membrane</keyword>
<evidence type="ECO:0000256" key="2">
    <source>
        <dbReference type="ARBA" id="ARBA00022692"/>
    </source>
</evidence>
<dbReference type="InterPro" id="IPR036259">
    <property type="entry name" value="MFS_trans_sf"/>
</dbReference>
<dbReference type="GeneID" id="92040050"/>
<evidence type="ECO:0000313" key="9">
    <source>
        <dbReference type="Proteomes" id="UP001433268"/>
    </source>
</evidence>
<evidence type="ECO:0000259" key="7">
    <source>
        <dbReference type="PROSITE" id="PS50850"/>
    </source>
</evidence>
<name>A0ABR1WX25_9PEZI</name>
<feature type="transmembrane region" description="Helical" evidence="6">
    <location>
        <begin position="415"/>
        <end position="436"/>
    </location>
</feature>
<dbReference type="Gene3D" id="1.20.1250.20">
    <property type="entry name" value="MFS general substrate transporter like domains"/>
    <property type="match status" value="1"/>
</dbReference>
<feature type="transmembrane region" description="Helical" evidence="6">
    <location>
        <begin position="448"/>
        <end position="468"/>
    </location>
</feature>
<proteinExistence type="predicted"/>
<feature type="transmembrane region" description="Helical" evidence="6">
    <location>
        <begin position="213"/>
        <end position="237"/>
    </location>
</feature>
<dbReference type="SUPFAM" id="SSF103473">
    <property type="entry name" value="MFS general substrate transporter"/>
    <property type="match status" value="1"/>
</dbReference>
<feature type="transmembrane region" description="Helical" evidence="6">
    <location>
        <begin position="150"/>
        <end position="172"/>
    </location>
</feature>
<organism evidence="8 9">
    <name type="scientific">Apiospora hydei</name>
    <dbReference type="NCBI Taxonomy" id="1337664"/>
    <lineage>
        <taxon>Eukaryota</taxon>
        <taxon>Fungi</taxon>
        <taxon>Dikarya</taxon>
        <taxon>Ascomycota</taxon>
        <taxon>Pezizomycotina</taxon>
        <taxon>Sordariomycetes</taxon>
        <taxon>Xylariomycetidae</taxon>
        <taxon>Amphisphaeriales</taxon>
        <taxon>Apiosporaceae</taxon>
        <taxon>Apiospora</taxon>
    </lineage>
</organism>
<feature type="transmembrane region" description="Helical" evidence="6">
    <location>
        <begin position="178"/>
        <end position="201"/>
    </location>
</feature>